<gene>
    <name evidence="1" type="ORF">DOTSEDRAFT_37138</name>
</gene>
<dbReference type="AlphaFoldDB" id="N1PGS5"/>
<reference evidence="1 2" key="2">
    <citation type="journal article" date="2012" name="PLoS Pathog.">
        <title>Diverse lifestyles and strategies of plant pathogenesis encoded in the genomes of eighteen Dothideomycetes fungi.</title>
        <authorList>
            <person name="Ohm R.A."/>
            <person name="Feau N."/>
            <person name="Henrissat B."/>
            <person name="Schoch C.L."/>
            <person name="Horwitz B.A."/>
            <person name="Barry K.W."/>
            <person name="Condon B.J."/>
            <person name="Copeland A.C."/>
            <person name="Dhillon B."/>
            <person name="Glaser F."/>
            <person name="Hesse C.N."/>
            <person name="Kosti I."/>
            <person name="LaButti K."/>
            <person name="Lindquist E.A."/>
            <person name="Lucas S."/>
            <person name="Salamov A.A."/>
            <person name="Bradshaw R.E."/>
            <person name="Ciuffetti L."/>
            <person name="Hamelin R.C."/>
            <person name="Kema G.H.J."/>
            <person name="Lawrence C."/>
            <person name="Scott J.A."/>
            <person name="Spatafora J.W."/>
            <person name="Turgeon B.G."/>
            <person name="de Wit P.J.G.M."/>
            <person name="Zhong S."/>
            <person name="Goodwin S.B."/>
            <person name="Grigoriev I.V."/>
        </authorList>
    </citation>
    <scope>NUCLEOTIDE SEQUENCE [LARGE SCALE GENOMIC DNA]</scope>
    <source>
        <strain evidence="2">NZE10 / CBS 128990</strain>
    </source>
</reference>
<dbReference type="Proteomes" id="UP000016933">
    <property type="component" value="Unassembled WGS sequence"/>
</dbReference>
<organism evidence="1 2">
    <name type="scientific">Dothistroma septosporum (strain NZE10 / CBS 128990)</name>
    <name type="common">Red band needle blight fungus</name>
    <name type="synonym">Mycosphaerella pini</name>
    <dbReference type="NCBI Taxonomy" id="675120"/>
    <lineage>
        <taxon>Eukaryota</taxon>
        <taxon>Fungi</taxon>
        <taxon>Dikarya</taxon>
        <taxon>Ascomycota</taxon>
        <taxon>Pezizomycotina</taxon>
        <taxon>Dothideomycetes</taxon>
        <taxon>Dothideomycetidae</taxon>
        <taxon>Mycosphaerellales</taxon>
        <taxon>Mycosphaerellaceae</taxon>
        <taxon>Dothistroma</taxon>
    </lineage>
</organism>
<dbReference type="EMBL" id="KB446542">
    <property type="protein sequence ID" value="EME41818.1"/>
    <property type="molecule type" value="Genomic_DNA"/>
</dbReference>
<evidence type="ECO:0000313" key="2">
    <source>
        <dbReference type="Proteomes" id="UP000016933"/>
    </source>
</evidence>
<name>N1PGS5_DOTSN</name>
<dbReference type="HOGENOM" id="CLU_1384142_0_0_1"/>
<accession>N1PGS5</accession>
<keyword evidence="2" id="KW-1185">Reference proteome</keyword>
<sequence>MVCPTSLNCVHPVRDGHDLLVERNDTIGVLLAEVHDLLLIGPSWTVAKTSMFSAVNIARISSQDGKVFWSSESSTKRLKSTRVAQRIGSLHWTARRQTLHVQEVFSLVAHDALLVLVRDVVRAHVEDERIGGPVPAELGCTNQRLPHELARTRCTIETLSLSPAAECRLRCWYIARTTLSQSEESNSVPIWRRRRMQ</sequence>
<reference evidence="2" key="1">
    <citation type="journal article" date="2012" name="PLoS Genet.">
        <title>The genomes of the fungal plant pathogens Cladosporium fulvum and Dothistroma septosporum reveal adaptation to different hosts and lifestyles but also signatures of common ancestry.</title>
        <authorList>
            <person name="de Wit P.J.G.M."/>
            <person name="van der Burgt A."/>
            <person name="Oekmen B."/>
            <person name="Stergiopoulos I."/>
            <person name="Abd-Elsalam K.A."/>
            <person name="Aerts A.L."/>
            <person name="Bahkali A.H."/>
            <person name="Beenen H.G."/>
            <person name="Chettri P."/>
            <person name="Cox M.P."/>
            <person name="Datema E."/>
            <person name="de Vries R.P."/>
            <person name="Dhillon B."/>
            <person name="Ganley A.R."/>
            <person name="Griffiths S.A."/>
            <person name="Guo Y."/>
            <person name="Hamelin R.C."/>
            <person name="Henrissat B."/>
            <person name="Kabir M.S."/>
            <person name="Jashni M.K."/>
            <person name="Kema G."/>
            <person name="Klaubauf S."/>
            <person name="Lapidus A."/>
            <person name="Levasseur A."/>
            <person name="Lindquist E."/>
            <person name="Mehrabi R."/>
            <person name="Ohm R.A."/>
            <person name="Owen T.J."/>
            <person name="Salamov A."/>
            <person name="Schwelm A."/>
            <person name="Schijlen E."/>
            <person name="Sun H."/>
            <person name="van den Burg H.A."/>
            <person name="van Ham R.C.H.J."/>
            <person name="Zhang S."/>
            <person name="Goodwin S.B."/>
            <person name="Grigoriev I.V."/>
            <person name="Collemare J."/>
            <person name="Bradshaw R.E."/>
        </authorList>
    </citation>
    <scope>NUCLEOTIDE SEQUENCE [LARGE SCALE GENOMIC DNA]</scope>
    <source>
        <strain evidence="2">NZE10 / CBS 128990</strain>
    </source>
</reference>
<protein>
    <submittedName>
        <fullName evidence="1">Uncharacterized protein</fullName>
    </submittedName>
</protein>
<evidence type="ECO:0000313" key="1">
    <source>
        <dbReference type="EMBL" id="EME41818.1"/>
    </source>
</evidence>
<proteinExistence type="predicted"/>